<reference evidence="1" key="1">
    <citation type="submission" date="2021-06" db="EMBL/GenBank/DDBJ databases">
        <authorList>
            <person name="Huq M.A."/>
        </authorList>
    </citation>
    <scope>NUCLEOTIDE SEQUENCE</scope>
    <source>
        <strain evidence="1">MAH-26</strain>
    </source>
</reference>
<sequence>MWSTFFGAKNKIFTMLSSKEINLVYETLLSSPGMKDVIKFSFSAARKDVLVLAGIIDLGLAKLQEPGSEIMFGGTDTSEVINKIKEEILLKSELSEMNERMKSLEARNK</sequence>
<gene>
    <name evidence="1" type="ORF">KTO63_09360</name>
</gene>
<organism evidence="1 2">
    <name type="scientific">Pinibacter aurantiacus</name>
    <dbReference type="NCBI Taxonomy" id="2851599"/>
    <lineage>
        <taxon>Bacteria</taxon>
        <taxon>Pseudomonadati</taxon>
        <taxon>Bacteroidota</taxon>
        <taxon>Chitinophagia</taxon>
        <taxon>Chitinophagales</taxon>
        <taxon>Chitinophagaceae</taxon>
        <taxon>Pinibacter</taxon>
    </lineage>
</organism>
<evidence type="ECO:0000313" key="1">
    <source>
        <dbReference type="EMBL" id="MBV4357353.1"/>
    </source>
</evidence>
<dbReference type="RefSeq" id="WP_217790996.1">
    <property type="nucleotide sequence ID" value="NZ_JAHSPG010000004.1"/>
</dbReference>
<dbReference type="Proteomes" id="UP000812270">
    <property type="component" value="Unassembled WGS sequence"/>
</dbReference>
<comment type="caution">
    <text evidence="1">The sequence shown here is derived from an EMBL/GenBank/DDBJ whole genome shotgun (WGS) entry which is preliminary data.</text>
</comment>
<dbReference type="EMBL" id="JAHSPG010000004">
    <property type="protein sequence ID" value="MBV4357353.1"/>
    <property type="molecule type" value="Genomic_DNA"/>
</dbReference>
<accession>A0A9E2S642</accession>
<keyword evidence="2" id="KW-1185">Reference proteome</keyword>
<protein>
    <submittedName>
        <fullName evidence="1">Uncharacterized protein</fullName>
    </submittedName>
</protein>
<name>A0A9E2S642_9BACT</name>
<dbReference type="AlphaFoldDB" id="A0A9E2S642"/>
<proteinExistence type="predicted"/>
<evidence type="ECO:0000313" key="2">
    <source>
        <dbReference type="Proteomes" id="UP000812270"/>
    </source>
</evidence>